<dbReference type="PROSITE" id="PS00108">
    <property type="entry name" value="PROTEIN_KINASE_ST"/>
    <property type="match status" value="1"/>
</dbReference>
<dbReference type="InterPro" id="IPR001245">
    <property type="entry name" value="Ser-Thr/Tyr_kinase_cat_dom"/>
</dbReference>
<dbReference type="InterPro" id="IPR000719">
    <property type="entry name" value="Prot_kinase_dom"/>
</dbReference>
<dbReference type="InterPro" id="IPR003591">
    <property type="entry name" value="Leu-rich_rpt_typical-subtyp"/>
</dbReference>
<evidence type="ECO:0000256" key="1">
    <source>
        <dbReference type="ARBA" id="ARBA00004162"/>
    </source>
</evidence>
<evidence type="ECO:0000256" key="18">
    <source>
        <dbReference type="SAM" id="Phobius"/>
    </source>
</evidence>
<evidence type="ECO:0000256" key="16">
    <source>
        <dbReference type="ARBA" id="ARBA00048679"/>
    </source>
</evidence>
<keyword evidence="9 17" id="KW-0547">Nucleotide-binding</keyword>
<evidence type="ECO:0000256" key="10">
    <source>
        <dbReference type="ARBA" id="ARBA00022777"/>
    </source>
</evidence>
<dbReference type="Gene3D" id="3.30.200.20">
    <property type="entry name" value="Phosphorylase Kinase, domain 1"/>
    <property type="match status" value="1"/>
</dbReference>
<feature type="signal peptide" evidence="19">
    <location>
        <begin position="1"/>
        <end position="37"/>
    </location>
</feature>
<dbReference type="InterPro" id="IPR032675">
    <property type="entry name" value="LRR_dom_sf"/>
</dbReference>
<keyword evidence="11 17" id="KW-0067">ATP-binding</keyword>
<dbReference type="InterPro" id="IPR001611">
    <property type="entry name" value="Leu-rich_rpt"/>
</dbReference>
<dbReference type="Pfam" id="PF12819">
    <property type="entry name" value="Malectin_like"/>
    <property type="match status" value="1"/>
</dbReference>
<dbReference type="Pfam" id="PF00560">
    <property type="entry name" value="LRR_1"/>
    <property type="match status" value="2"/>
</dbReference>
<keyword evidence="13 18" id="KW-0472">Membrane</keyword>
<dbReference type="PANTHER" id="PTHR45631:SF21">
    <property type="entry name" value="PROTEIN KINASE DOMAIN-CONTAINING PROTEIN"/>
    <property type="match status" value="1"/>
</dbReference>
<dbReference type="Gene3D" id="1.10.510.10">
    <property type="entry name" value="Transferase(Phosphotransferase) domain 1"/>
    <property type="match status" value="1"/>
</dbReference>
<evidence type="ECO:0000313" key="21">
    <source>
        <dbReference type="EMBL" id="JAT55282.1"/>
    </source>
</evidence>
<keyword evidence="5" id="KW-0433">Leucine-rich repeat</keyword>
<dbReference type="InterPro" id="IPR008271">
    <property type="entry name" value="Ser/Thr_kinase_AS"/>
</dbReference>
<evidence type="ECO:0000256" key="6">
    <source>
        <dbReference type="ARBA" id="ARBA00022679"/>
    </source>
</evidence>
<evidence type="ECO:0000259" key="20">
    <source>
        <dbReference type="PROSITE" id="PS50011"/>
    </source>
</evidence>
<dbReference type="PANTHER" id="PTHR45631">
    <property type="entry name" value="OS07G0107800 PROTEIN-RELATED"/>
    <property type="match status" value="1"/>
</dbReference>
<dbReference type="SMART" id="SM00220">
    <property type="entry name" value="S_TKc"/>
    <property type="match status" value="1"/>
</dbReference>
<dbReference type="CDD" id="cd14066">
    <property type="entry name" value="STKc_IRAK"/>
    <property type="match status" value="1"/>
</dbReference>
<feature type="domain" description="Protein kinase" evidence="20">
    <location>
        <begin position="628"/>
        <end position="910"/>
    </location>
</feature>
<dbReference type="EC" id="2.7.11.1" evidence="2"/>
<dbReference type="EMBL" id="GDJX01012654">
    <property type="protein sequence ID" value="JAT55282.1"/>
    <property type="molecule type" value="Transcribed_RNA"/>
</dbReference>
<dbReference type="GO" id="GO:0005524">
    <property type="term" value="F:ATP binding"/>
    <property type="evidence" value="ECO:0007669"/>
    <property type="project" value="UniProtKB-UniRule"/>
</dbReference>
<comment type="subcellular location">
    <subcellularLocation>
        <location evidence="1">Cell membrane</location>
        <topology evidence="1">Single-pass membrane protein</topology>
    </subcellularLocation>
</comment>
<dbReference type="SUPFAM" id="SSF52058">
    <property type="entry name" value="L domain-like"/>
    <property type="match status" value="1"/>
</dbReference>
<evidence type="ECO:0000256" key="14">
    <source>
        <dbReference type="ARBA" id="ARBA00023170"/>
    </source>
</evidence>
<dbReference type="GO" id="GO:0004674">
    <property type="term" value="F:protein serine/threonine kinase activity"/>
    <property type="evidence" value="ECO:0007669"/>
    <property type="project" value="UniProtKB-KW"/>
</dbReference>
<dbReference type="InterPro" id="IPR017441">
    <property type="entry name" value="Protein_kinase_ATP_BS"/>
</dbReference>
<evidence type="ECO:0000256" key="3">
    <source>
        <dbReference type="ARBA" id="ARBA00022527"/>
    </source>
</evidence>
<reference evidence="21" key="1">
    <citation type="submission" date="2015-07" db="EMBL/GenBank/DDBJ databases">
        <title>Transcriptome Assembly of Anthurium amnicola.</title>
        <authorList>
            <person name="Suzuki J."/>
        </authorList>
    </citation>
    <scope>NUCLEOTIDE SEQUENCE</scope>
</reference>
<keyword evidence="12 18" id="KW-1133">Transmembrane helix</keyword>
<keyword evidence="3" id="KW-0723">Serine/threonine-protein kinase</keyword>
<dbReference type="FunFam" id="1.10.510.10:FF:000146">
    <property type="entry name" value="LRR receptor-like serine/threonine-protein kinase IOS1"/>
    <property type="match status" value="1"/>
</dbReference>
<organism evidence="21">
    <name type="scientific">Anthurium amnicola</name>
    <dbReference type="NCBI Taxonomy" id="1678845"/>
    <lineage>
        <taxon>Eukaryota</taxon>
        <taxon>Viridiplantae</taxon>
        <taxon>Streptophyta</taxon>
        <taxon>Embryophyta</taxon>
        <taxon>Tracheophyta</taxon>
        <taxon>Spermatophyta</taxon>
        <taxon>Magnoliopsida</taxon>
        <taxon>Liliopsida</taxon>
        <taxon>Araceae</taxon>
        <taxon>Pothoideae</taxon>
        <taxon>Potheae</taxon>
        <taxon>Anthurium</taxon>
    </lineage>
</organism>
<evidence type="ECO:0000256" key="7">
    <source>
        <dbReference type="ARBA" id="ARBA00022692"/>
    </source>
</evidence>
<gene>
    <name evidence="21" type="primary">At5g48740_7</name>
    <name evidence="21" type="ORF">g.86017</name>
</gene>
<evidence type="ECO:0000256" key="2">
    <source>
        <dbReference type="ARBA" id="ARBA00012513"/>
    </source>
</evidence>
<evidence type="ECO:0000256" key="11">
    <source>
        <dbReference type="ARBA" id="ARBA00022840"/>
    </source>
</evidence>
<keyword evidence="10 21" id="KW-0418">Kinase</keyword>
<evidence type="ECO:0000256" key="17">
    <source>
        <dbReference type="PROSITE-ProRule" id="PRU10141"/>
    </source>
</evidence>
<keyword evidence="8" id="KW-0677">Repeat</keyword>
<dbReference type="PROSITE" id="PS50011">
    <property type="entry name" value="PROTEIN_KINASE_DOM"/>
    <property type="match status" value="1"/>
</dbReference>
<dbReference type="InterPro" id="IPR011009">
    <property type="entry name" value="Kinase-like_dom_sf"/>
</dbReference>
<dbReference type="SUPFAM" id="SSF56112">
    <property type="entry name" value="Protein kinase-like (PK-like)"/>
    <property type="match status" value="1"/>
</dbReference>
<keyword evidence="6" id="KW-0808">Transferase</keyword>
<dbReference type="CDD" id="cd12087">
    <property type="entry name" value="TM_EGFR-like"/>
    <property type="match status" value="1"/>
</dbReference>
<proteinExistence type="predicted"/>
<keyword evidence="7 18" id="KW-0812">Transmembrane</keyword>
<dbReference type="Gene3D" id="3.80.10.10">
    <property type="entry name" value="Ribonuclease Inhibitor"/>
    <property type="match status" value="1"/>
</dbReference>
<dbReference type="InterPro" id="IPR024788">
    <property type="entry name" value="Malectin-like_Carb-bd_dom"/>
</dbReference>
<evidence type="ECO:0000256" key="15">
    <source>
        <dbReference type="ARBA" id="ARBA00047899"/>
    </source>
</evidence>
<feature type="binding site" evidence="17">
    <location>
        <position position="656"/>
    </location>
    <ligand>
        <name>ATP</name>
        <dbReference type="ChEBI" id="CHEBI:30616"/>
    </ligand>
</feature>
<comment type="catalytic activity">
    <reaction evidence="16">
        <text>L-seryl-[protein] + ATP = O-phospho-L-seryl-[protein] + ADP + H(+)</text>
        <dbReference type="Rhea" id="RHEA:17989"/>
        <dbReference type="Rhea" id="RHEA-COMP:9863"/>
        <dbReference type="Rhea" id="RHEA-COMP:11604"/>
        <dbReference type="ChEBI" id="CHEBI:15378"/>
        <dbReference type="ChEBI" id="CHEBI:29999"/>
        <dbReference type="ChEBI" id="CHEBI:30616"/>
        <dbReference type="ChEBI" id="CHEBI:83421"/>
        <dbReference type="ChEBI" id="CHEBI:456216"/>
        <dbReference type="EC" id="2.7.11.1"/>
    </reaction>
</comment>
<evidence type="ECO:0000256" key="13">
    <source>
        <dbReference type="ARBA" id="ARBA00023136"/>
    </source>
</evidence>
<feature type="chain" id="PRO_5008900287" description="non-specific serine/threonine protein kinase" evidence="19">
    <location>
        <begin position="38"/>
        <end position="917"/>
    </location>
</feature>
<accession>A0A1D1YKY8</accession>
<evidence type="ECO:0000256" key="19">
    <source>
        <dbReference type="SAM" id="SignalP"/>
    </source>
</evidence>
<keyword evidence="14 21" id="KW-0675">Receptor</keyword>
<keyword evidence="19" id="KW-0732">Signal</keyword>
<evidence type="ECO:0000256" key="4">
    <source>
        <dbReference type="ARBA" id="ARBA00022553"/>
    </source>
</evidence>
<evidence type="ECO:0000256" key="9">
    <source>
        <dbReference type="ARBA" id="ARBA00022741"/>
    </source>
</evidence>
<sequence length="917" mass="101627">MGLMGSPLSCRFVAAHLVTCGLLLALLASCSMTPSAAQPGFLSLSCGGTTKLTDPSGISWVPDTGYVATGNTTSVNFPRGGSSTSRVPLRFFPDSPPGRHCYRLPVPNTSLVLVRPYFYYRDYDGKGSPPVFRISLGIAITATVNLTRFDPWSEEFIWLVSKDTLPFCLHSVPGGGFPVISSLEVRPLPSGAYASFFHDHENHLLRKRFRINCGYTDGSLRYPNDYYDRFWDADQNFSPSHLTSGFNIKLPLNISGLKESPPLDVLQRARVLARKSVLTYRFPLDKLGDYYVVLYFAGILPVSPVFDILINGATVRSKYTVKQMEANSVFFLSENVNNLNITLRNVSFYPQVNAIEIYEVVDIPLECSSTTVSALQVIQQSTGFDLGWQDDPCSPTPWNHIDCQGSLVTSLVLSDVNLRTISPTFSDLLDLKVLDLHNTSLTGEIMNLGSLQELEILNLSFNKLTSFGSDFGIMVNLQILDLQNNSLEGTVPESLGSLKNLHLLNLENNKLEGILPESLKRGNLQLRTAGNLCLSFSPSSCNRSAEHPSIETPQVVFHIKKPHQHDHKAVIIGAIGGICLAFLFIALAVFLYRRRRKADVVTYKSTRDMQKWNATNIFTYKEIKVATNSFKNVIGTGGFGSVYLGRLSDGKLVAVKVRFDKTQLGTDSFLNEVYLLSQVRHQNLVALEGFCYESNQQILVYEFLPGGSLADNLYGSNSKKIHLNWARRLKIAVDAAKGLDYLHNGSDPRIIHRDVKSSNILLDQEMSAKVSDFGLSRQVLQADVTHVTTAVKGTAGYLDPEYYATRQLTEKSDVYSFGVVLLELICGREPLSHSGCPDSYNLVLWAKPYLQAGAFNIVDESLKSNFDEESMRKTASIAVRSVERDASQRPTMAEVLAELKEAYCIQLNFLASQGHIN</sequence>
<feature type="transmembrane region" description="Helical" evidence="18">
    <location>
        <begin position="569"/>
        <end position="592"/>
    </location>
</feature>
<dbReference type="AlphaFoldDB" id="A0A1D1YKY8"/>
<evidence type="ECO:0000256" key="8">
    <source>
        <dbReference type="ARBA" id="ARBA00022737"/>
    </source>
</evidence>
<dbReference type="Pfam" id="PF07714">
    <property type="entry name" value="PK_Tyr_Ser-Thr"/>
    <property type="match status" value="1"/>
</dbReference>
<evidence type="ECO:0000256" key="12">
    <source>
        <dbReference type="ARBA" id="ARBA00022989"/>
    </source>
</evidence>
<name>A0A1D1YKY8_9ARAE</name>
<dbReference type="Gene3D" id="2.60.120.430">
    <property type="entry name" value="Galactose-binding lectin"/>
    <property type="match status" value="1"/>
</dbReference>
<dbReference type="FunFam" id="3.30.200.20:FF:000039">
    <property type="entry name" value="receptor-like protein kinase FERONIA"/>
    <property type="match status" value="1"/>
</dbReference>
<evidence type="ECO:0000256" key="5">
    <source>
        <dbReference type="ARBA" id="ARBA00022614"/>
    </source>
</evidence>
<dbReference type="SMART" id="SM00369">
    <property type="entry name" value="LRR_TYP"/>
    <property type="match status" value="3"/>
</dbReference>
<dbReference type="GO" id="GO:0005886">
    <property type="term" value="C:plasma membrane"/>
    <property type="evidence" value="ECO:0007669"/>
    <property type="project" value="UniProtKB-SubCell"/>
</dbReference>
<protein>
    <recommendedName>
        <fullName evidence="2">non-specific serine/threonine protein kinase</fullName>
        <ecNumber evidence="2">2.7.11.1</ecNumber>
    </recommendedName>
</protein>
<dbReference type="PROSITE" id="PS00107">
    <property type="entry name" value="PROTEIN_KINASE_ATP"/>
    <property type="match status" value="1"/>
</dbReference>
<comment type="catalytic activity">
    <reaction evidence="15">
        <text>L-threonyl-[protein] + ATP = O-phospho-L-threonyl-[protein] + ADP + H(+)</text>
        <dbReference type="Rhea" id="RHEA:46608"/>
        <dbReference type="Rhea" id="RHEA-COMP:11060"/>
        <dbReference type="Rhea" id="RHEA-COMP:11605"/>
        <dbReference type="ChEBI" id="CHEBI:15378"/>
        <dbReference type="ChEBI" id="CHEBI:30013"/>
        <dbReference type="ChEBI" id="CHEBI:30616"/>
        <dbReference type="ChEBI" id="CHEBI:61977"/>
        <dbReference type="ChEBI" id="CHEBI:456216"/>
        <dbReference type="EC" id="2.7.11.1"/>
    </reaction>
</comment>
<keyword evidence="4" id="KW-0597">Phosphoprotein</keyword>